<name>A0A1G7RB30_9RHOB</name>
<gene>
    <name evidence="1" type="ORF">SAMN04489759_104332</name>
</gene>
<dbReference type="Proteomes" id="UP000199399">
    <property type="component" value="Unassembled WGS sequence"/>
</dbReference>
<dbReference type="RefSeq" id="WP_093741824.1">
    <property type="nucleotide sequence ID" value="NZ_FNBP01000004.1"/>
</dbReference>
<reference evidence="2" key="1">
    <citation type="submission" date="2016-10" db="EMBL/GenBank/DDBJ databases">
        <authorList>
            <person name="Varghese N."/>
            <person name="Submissions S."/>
        </authorList>
    </citation>
    <scope>NUCLEOTIDE SEQUENCE [LARGE SCALE GENOMIC DNA]</scope>
    <source>
        <strain evidence="2">DSM 16477</strain>
    </source>
</reference>
<protein>
    <submittedName>
        <fullName evidence="1">Uncharacterized protein</fullName>
    </submittedName>
</protein>
<dbReference type="OrthoDB" id="8166552at2"/>
<keyword evidence="2" id="KW-1185">Reference proteome</keyword>
<organism evidence="1 2">
    <name type="scientific">Sulfitobacter delicatus</name>
    <dbReference type="NCBI Taxonomy" id="218672"/>
    <lineage>
        <taxon>Bacteria</taxon>
        <taxon>Pseudomonadati</taxon>
        <taxon>Pseudomonadota</taxon>
        <taxon>Alphaproteobacteria</taxon>
        <taxon>Rhodobacterales</taxon>
        <taxon>Roseobacteraceae</taxon>
        <taxon>Sulfitobacter</taxon>
    </lineage>
</organism>
<evidence type="ECO:0000313" key="2">
    <source>
        <dbReference type="Proteomes" id="UP000199399"/>
    </source>
</evidence>
<accession>A0A1G7RB30</accession>
<proteinExistence type="predicted"/>
<dbReference type="EMBL" id="FNBP01000004">
    <property type="protein sequence ID" value="SDG08016.1"/>
    <property type="molecule type" value="Genomic_DNA"/>
</dbReference>
<sequence>MTLIYHVAAEAEPRELHGEIDDVSVIGVHLALQSTSDSEGGAQAEIEEALSRIAHGTFHLFKVDGSAAAPVEELTRLYPVPADPSFGWTQVRAWLRRSKQAYYRLDAGLAFDTDIVDVSESFEFYKVPAEGDRLIAQARAVDLLRATAKWPAPLAQDAGLTVPLKTEQPLQESSRFFVVFLPEGLDLASLHFAAPQIDADLATVAFKTDLADPEPAFEARSGIFDPYTAADPFLQADGGTTTQTSAVASRLLTRIEERAPSLLTAATQLDDIALSPNFAGDLLGIAPAKPDPGAAMPADVLHWFKRASVLSLFDVPCAALHFVEPAMDKAVAARPKGAILQRLTRRIAGYYELPQQGGHDVDETKLYRLLLEELKTALADSPLVHLNEDLKKIVPGFVDLKEVSAAFGTPPGGTVTWDVWQTEFRAFQEQLAAVSVQLESETGAEAWVLEQFRRAFLTEGRFNTAPVASALPAVGTLEEDLTRLFEGFEQDILGAFDGSEALRRDFGALVVDALAAGADLGEPDTIRAALGGADWFKRRFLGLAGPDGLLDRLIGPCFPVGFDLPTPEAKQATARHLTGAFGRRVLEMTGEAPAIAARFLPDAGPQPLPIRIPITLGSAPGALAERLDAISAAISGFGYIVRARRATEESGGPVGHASLVGLAKKAVAFDPVTGNVGEDDDWFASRAVMPTLPVLNPGRAGLYVDYAGMPLASPNRPEPGQGGAELDPVQFAQKQALESIRAYVVEDCPDAPDLPALAYGYSYGISTFWVPGSGALPATLRGDAGPFVPGKLADLVDTGLLPQDDALVPYLRRTAISQAEVSVLGGDTVPDEVQPLAQQDPRLVLECVGGGRRPLDLFRRPDGAGGLTEGTDLVRLLGVSFSGGLTVDDLWVCALREDGTETVLTDLEHDAGTGCLTVPLGELATFGAVWLRLAWAEDAAPGGCLSFDVPRLAEAPDNQERDGKVILLAKDTKDWRVGPSRDIRIAAPGVSFADFDCWSRNSALWADATGGHARGSELLEAIGLAQVFLTELGTDVLRRMLAEAGVSAVAGQDNVDLLNRLPDLAVRRLAVFAAGADEIRGQRGGAESLVAPLEIQPYDPARLEGLLDDITANMPTEDDTVDDEERKAAAQVVALYKLIAKIIAEAQRTITVTYGDKLAFGGNELKVPAGWVTRLAVHPGVEMAHLADADKGGVFHPGMRQLVVGEYDGFVLFDGPRLHLETVRAIEEADWPAHTSVRAEPQERLRAFTVEYLPDETNRIFGRAQIEVQQWQPTGRPIYRWIEPVPAKSVATHPAVQLTILPGLQPQAVAKAGQALEAEDPMTVPDKPGQVRSGVLAAFEEDAFFGFDATRGDPRKPIVIAPPPSETRLVTQDWPYRSATYFRFKVRFFSRYAALHRQTDSQVYEMRDAQSGDPWPVRVAMLADPLQGDVTRPQLRTLFPLLRRPKDDAAIGEPTLPVACVLAEPPFAQFGLADRVCADLKTINTYSTEGELHVDRLRKELGPDPRLSYFALPDDPSRQATVRVEGPVGLHFEGRESPDPALVNSQYMLHLEVPDMPDDGVLPAELEESFLGIGMTRFADPAWSFVAPPADGGGDGAAIDGFHATWIDVTGDIALQGRALGADTDSALITVRAEGGMLRVKIARAVLYAQGGDGLAKLCDLPEDARVVLLLQPRGDGRHTLSVLRRPKKIADAELEKQGRMELPQLVALVDFTVVTPLTMEGAGAARITRQSEVTFADWTRTARDMDLVRRRGGEEAADEVQSLDALVPVLGAANGLLEFRDAGGQPFAISSPVSLRRYPLHVHRRFVPILRRPSPQIGHRIDLYHAAYLADAEGRALVAPQADAQVSLMEIEMRAEILRVQDGISMLERYASGYFDLKGSRGAAPMRQVRLHLRAANVPLKLAGVTLQFTLGDKVVEGLAFDGAGAEETWALDVTLYQTSGGEQPGTRWAYRMPGGSLMDQAAEELGGIFDPTLEGFHLAVHGTAMHPETWLDVSMLHSRVDRTQGQEVEPFDFDWILGQVESGTDLTEALSAKVLNRLPEAQARVVGHSVIRPVRTDAA</sequence>
<evidence type="ECO:0000313" key="1">
    <source>
        <dbReference type="EMBL" id="SDG08016.1"/>
    </source>
</evidence>